<name>A0ACC0E034_9BASI</name>
<dbReference type="Proteomes" id="UP001060170">
    <property type="component" value="Chromosome 13"/>
</dbReference>
<organism evidence="1 2">
    <name type="scientific">Puccinia striiformis f. sp. tritici</name>
    <dbReference type="NCBI Taxonomy" id="168172"/>
    <lineage>
        <taxon>Eukaryota</taxon>
        <taxon>Fungi</taxon>
        <taxon>Dikarya</taxon>
        <taxon>Basidiomycota</taxon>
        <taxon>Pucciniomycotina</taxon>
        <taxon>Pucciniomycetes</taxon>
        <taxon>Pucciniales</taxon>
        <taxon>Pucciniaceae</taxon>
        <taxon>Puccinia</taxon>
    </lineage>
</organism>
<feature type="non-terminal residue" evidence="1">
    <location>
        <position position="1"/>
    </location>
</feature>
<sequence>PPSGFLNQVSPSDLTSCKKILPNIISSVFLWVSCSVSPNNMAPCSVLYSLIIQIWQGLHSWPFIGMTSTASCSRIHHIIKHPQIYQNTSALLHTTQS</sequence>
<protein>
    <submittedName>
        <fullName evidence="1">Uncharacterized protein</fullName>
    </submittedName>
</protein>
<reference evidence="2" key="2">
    <citation type="journal article" date="2018" name="Mol. Plant Microbe Interact.">
        <title>Genome sequence resources for the wheat stripe rust pathogen (Puccinia striiformis f. sp. tritici) and the barley stripe rust pathogen (Puccinia striiformis f. sp. hordei).</title>
        <authorList>
            <person name="Xia C."/>
            <person name="Wang M."/>
            <person name="Yin C."/>
            <person name="Cornejo O.E."/>
            <person name="Hulbert S.H."/>
            <person name="Chen X."/>
        </authorList>
    </citation>
    <scope>NUCLEOTIDE SEQUENCE [LARGE SCALE GENOMIC DNA]</scope>
    <source>
        <strain evidence="2">93-210</strain>
    </source>
</reference>
<keyword evidence="2" id="KW-1185">Reference proteome</keyword>
<evidence type="ECO:0000313" key="2">
    <source>
        <dbReference type="Proteomes" id="UP001060170"/>
    </source>
</evidence>
<accession>A0ACC0E034</accession>
<gene>
    <name evidence="1" type="ORF">MJO28_013407</name>
</gene>
<reference evidence="1 2" key="3">
    <citation type="journal article" date="2022" name="Microbiol. Spectr.">
        <title>Folding features and dynamics of 3D genome architecture in plant fungal pathogens.</title>
        <authorList>
            <person name="Xia C."/>
        </authorList>
    </citation>
    <scope>NUCLEOTIDE SEQUENCE [LARGE SCALE GENOMIC DNA]</scope>
    <source>
        <strain evidence="1 2">93-210</strain>
    </source>
</reference>
<reference evidence="2" key="1">
    <citation type="journal article" date="2018" name="BMC Genomics">
        <title>Genomic insights into host adaptation between the wheat stripe rust pathogen (Puccinia striiformis f. sp. tritici) and the barley stripe rust pathogen (Puccinia striiformis f. sp. hordei).</title>
        <authorList>
            <person name="Xia C."/>
            <person name="Wang M."/>
            <person name="Yin C."/>
            <person name="Cornejo O.E."/>
            <person name="Hulbert S.H."/>
            <person name="Chen X."/>
        </authorList>
    </citation>
    <scope>NUCLEOTIDE SEQUENCE [LARGE SCALE GENOMIC DNA]</scope>
    <source>
        <strain evidence="2">93-210</strain>
    </source>
</reference>
<dbReference type="EMBL" id="CM045877">
    <property type="protein sequence ID" value="KAI7941122.1"/>
    <property type="molecule type" value="Genomic_DNA"/>
</dbReference>
<evidence type="ECO:0000313" key="1">
    <source>
        <dbReference type="EMBL" id="KAI7941122.1"/>
    </source>
</evidence>
<proteinExistence type="predicted"/>
<comment type="caution">
    <text evidence="1">The sequence shown here is derived from an EMBL/GenBank/DDBJ whole genome shotgun (WGS) entry which is preliminary data.</text>
</comment>